<protein>
    <submittedName>
        <fullName evidence="2">Uncharacterized protein</fullName>
    </submittedName>
</protein>
<dbReference type="EMBL" id="QKWP01002662">
    <property type="protein sequence ID" value="RIB02543.1"/>
    <property type="molecule type" value="Genomic_DNA"/>
</dbReference>
<keyword evidence="1" id="KW-0472">Membrane</keyword>
<keyword evidence="3" id="KW-1185">Reference proteome</keyword>
<evidence type="ECO:0000313" key="2">
    <source>
        <dbReference type="EMBL" id="RIB02543.1"/>
    </source>
</evidence>
<proteinExistence type="predicted"/>
<reference evidence="2 3" key="1">
    <citation type="submission" date="2018-06" db="EMBL/GenBank/DDBJ databases">
        <title>Comparative genomics reveals the genomic features of Rhizophagus irregularis, R. cerebriforme, R. diaphanum and Gigaspora rosea, and their symbiotic lifestyle signature.</title>
        <authorList>
            <person name="Morin E."/>
            <person name="San Clemente H."/>
            <person name="Chen E.C.H."/>
            <person name="De La Providencia I."/>
            <person name="Hainaut M."/>
            <person name="Kuo A."/>
            <person name="Kohler A."/>
            <person name="Murat C."/>
            <person name="Tang N."/>
            <person name="Roy S."/>
            <person name="Loubradou J."/>
            <person name="Henrissat B."/>
            <person name="Grigoriev I.V."/>
            <person name="Corradi N."/>
            <person name="Roux C."/>
            <person name="Martin F.M."/>
        </authorList>
    </citation>
    <scope>NUCLEOTIDE SEQUENCE [LARGE SCALE GENOMIC DNA]</scope>
    <source>
        <strain evidence="2 3">DAOM 194757</strain>
    </source>
</reference>
<gene>
    <name evidence="2" type="ORF">C2G38_2227544</name>
</gene>
<feature type="transmembrane region" description="Helical" evidence="1">
    <location>
        <begin position="6"/>
        <end position="28"/>
    </location>
</feature>
<comment type="caution">
    <text evidence="2">The sequence shown here is derived from an EMBL/GenBank/DDBJ whole genome shotgun (WGS) entry which is preliminary data.</text>
</comment>
<organism evidence="2 3">
    <name type="scientific">Gigaspora rosea</name>
    <dbReference type="NCBI Taxonomy" id="44941"/>
    <lineage>
        <taxon>Eukaryota</taxon>
        <taxon>Fungi</taxon>
        <taxon>Fungi incertae sedis</taxon>
        <taxon>Mucoromycota</taxon>
        <taxon>Glomeromycotina</taxon>
        <taxon>Glomeromycetes</taxon>
        <taxon>Diversisporales</taxon>
        <taxon>Gigasporaceae</taxon>
        <taxon>Gigaspora</taxon>
    </lineage>
</organism>
<sequence length="50" mass="5408">MAVAGTFLALLESTISVFISLIVLRFTVWLRIRLRLGGIVLGLEGLGMSC</sequence>
<name>A0A397U564_9GLOM</name>
<evidence type="ECO:0000256" key="1">
    <source>
        <dbReference type="SAM" id="Phobius"/>
    </source>
</evidence>
<keyword evidence="1" id="KW-0812">Transmembrane</keyword>
<dbReference type="Proteomes" id="UP000266673">
    <property type="component" value="Unassembled WGS sequence"/>
</dbReference>
<keyword evidence="1" id="KW-1133">Transmembrane helix</keyword>
<dbReference type="AlphaFoldDB" id="A0A397U564"/>
<evidence type="ECO:0000313" key="3">
    <source>
        <dbReference type="Proteomes" id="UP000266673"/>
    </source>
</evidence>
<accession>A0A397U564</accession>